<name>A0A243RHX2_9ACTN</name>
<gene>
    <name evidence="1" type="ORF">CA984_22260</name>
</gene>
<reference evidence="1 2" key="1">
    <citation type="submission" date="2017-05" db="EMBL/GenBank/DDBJ databases">
        <title>Biotechnological potential of actinobacteria isolated from South African environments.</title>
        <authorList>
            <person name="Le Roes-Hill M."/>
            <person name="Prins A."/>
            <person name="Durrell K.A."/>
        </authorList>
    </citation>
    <scope>NUCLEOTIDE SEQUENCE [LARGE SCALE GENOMIC DNA]</scope>
    <source>
        <strain evidence="1">M26</strain>
    </source>
</reference>
<dbReference type="EMBL" id="NGFP01000105">
    <property type="protein sequence ID" value="OUC94440.1"/>
    <property type="molecule type" value="Genomic_DNA"/>
</dbReference>
<dbReference type="AlphaFoldDB" id="A0A243RHX2"/>
<sequence length="104" mass="11144">MTIDTHTKIIDVARYGVALLLCATPPQMAADLLDGLAASGLPDAADLASLIPNKRIDKYDDVIGENLLTRSYAARKLDVSGTEQAIARCRGSHLRLIGEVANRI</sequence>
<evidence type="ECO:0000313" key="2">
    <source>
        <dbReference type="Proteomes" id="UP000194761"/>
    </source>
</evidence>
<dbReference type="RefSeq" id="WP_086575490.1">
    <property type="nucleotide sequence ID" value="NZ_NGFP01000105.1"/>
</dbReference>
<evidence type="ECO:0000313" key="1">
    <source>
        <dbReference type="EMBL" id="OUC94440.1"/>
    </source>
</evidence>
<organism evidence="1 2">
    <name type="scientific">Streptosporangium minutum</name>
    <dbReference type="NCBI Taxonomy" id="569862"/>
    <lineage>
        <taxon>Bacteria</taxon>
        <taxon>Bacillati</taxon>
        <taxon>Actinomycetota</taxon>
        <taxon>Actinomycetes</taxon>
        <taxon>Streptosporangiales</taxon>
        <taxon>Streptosporangiaceae</taxon>
        <taxon>Streptosporangium</taxon>
    </lineage>
</organism>
<dbReference type="Proteomes" id="UP000194761">
    <property type="component" value="Unassembled WGS sequence"/>
</dbReference>
<proteinExistence type="predicted"/>
<protein>
    <submittedName>
        <fullName evidence="1">Uncharacterized protein</fullName>
    </submittedName>
</protein>
<keyword evidence="2" id="KW-1185">Reference proteome</keyword>
<comment type="caution">
    <text evidence="1">The sequence shown here is derived from an EMBL/GenBank/DDBJ whole genome shotgun (WGS) entry which is preliminary data.</text>
</comment>
<accession>A0A243RHX2</accession>